<dbReference type="PANTHER" id="PTHR47178:SF3">
    <property type="entry name" value="FAD-BINDING DOMAIN-CONTAINING PROTEIN"/>
    <property type="match status" value="1"/>
</dbReference>
<sequence length="390" mass="44073">MDRSVLILHRQSSPGPLRESERPPGPAHPANQCRHGEKIGFAYSSSLPALEALMPDDFAARIQGTQVDPKTPTSDADRLPFINGQTGERIGEIKSSKFDRLRRDKFGKLLMELLMEGLDIKWEKSLTDIIYSADETKVTARFADGTKDTGSLSVASDGTHSTVRELLVGAEKAKVTPTDFATTLCFTKHSRERVLFLRSTPFHPLYQVAPHPHGSFGWLSLHDGDDVDHPEKWKFFHYISYPEPRNVENNKSMAGRLAYQKELAKEFCDPFRSVFEWTPTDSPLWYGKLRQWDPSEPEHSWENHDGRITLAGDAAHPMTFQIGQGLNHALKDSYELCKRIEGFSNSGRFSSEQRATAIAAYENEMRPRGGEEVRLSEANSIAMHDWEKVM</sequence>
<accession>A0A8H6CPK8</accession>
<evidence type="ECO:0000256" key="6">
    <source>
        <dbReference type="SAM" id="MobiDB-lite"/>
    </source>
</evidence>
<name>A0A8H6CPK8_9LECA</name>
<organism evidence="8 9">
    <name type="scientific">Letharia lupina</name>
    <dbReference type="NCBI Taxonomy" id="560253"/>
    <lineage>
        <taxon>Eukaryota</taxon>
        <taxon>Fungi</taxon>
        <taxon>Dikarya</taxon>
        <taxon>Ascomycota</taxon>
        <taxon>Pezizomycotina</taxon>
        <taxon>Lecanoromycetes</taxon>
        <taxon>OSLEUM clade</taxon>
        <taxon>Lecanoromycetidae</taxon>
        <taxon>Lecanorales</taxon>
        <taxon>Lecanorineae</taxon>
        <taxon>Parmeliaceae</taxon>
        <taxon>Letharia</taxon>
    </lineage>
</organism>
<dbReference type="EMBL" id="JACCJB010000005">
    <property type="protein sequence ID" value="KAF6227263.1"/>
    <property type="molecule type" value="Genomic_DNA"/>
</dbReference>
<dbReference type="PRINTS" id="PR00420">
    <property type="entry name" value="RNGMNOXGNASE"/>
</dbReference>
<feature type="region of interest" description="Disordered" evidence="6">
    <location>
        <begin position="66"/>
        <end position="85"/>
    </location>
</feature>
<dbReference type="Pfam" id="PF01494">
    <property type="entry name" value="FAD_binding_3"/>
    <property type="match status" value="1"/>
</dbReference>
<evidence type="ECO:0000256" key="1">
    <source>
        <dbReference type="ARBA" id="ARBA00001974"/>
    </source>
</evidence>
<protein>
    <recommendedName>
        <fullName evidence="7">FAD-binding domain-containing protein</fullName>
    </recommendedName>
</protein>
<evidence type="ECO:0000256" key="2">
    <source>
        <dbReference type="ARBA" id="ARBA00022630"/>
    </source>
</evidence>
<dbReference type="AlphaFoldDB" id="A0A8H6CPK8"/>
<keyword evidence="9" id="KW-1185">Reference proteome</keyword>
<comment type="cofactor">
    <cofactor evidence="1">
        <name>FAD</name>
        <dbReference type="ChEBI" id="CHEBI:57692"/>
    </cofactor>
</comment>
<dbReference type="SUPFAM" id="SSF51905">
    <property type="entry name" value="FAD/NAD(P)-binding domain"/>
    <property type="match status" value="1"/>
</dbReference>
<evidence type="ECO:0000313" key="9">
    <source>
        <dbReference type="Proteomes" id="UP000593566"/>
    </source>
</evidence>
<dbReference type="PANTHER" id="PTHR47178">
    <property type="entry name" value="MONOOXYGENASE, FAD-BINDING"/>
    <property type="match status" value="1"/>
</dbReference>
<dbReference type="GO" id="GO:0004497">
    <property type="term" value="F:monooxygenase activity"/>
    <property type="evidence" value="ECO:0007669"/>
    <property type="project" value="UniProtKB-KW"/>
</dbReference>
<evidence type="ECO:0000256" key="5">
    <source>
        <dbReference type="ARBA" id="ARBA00023033"/>
    </source>
</evidence>
<keyword evidence="5" id="KW-0503">Monooxygenase</keyword>
<keyword evidence="2" id="KW-0285">Flavoprotein</keyword>
<feature type="region of interest" description="Disordered" evidence="6">
    <location>
        <begin position="1"/>
        <end position="32"/>
    </location>
</feature>
<keyword evidence="3" id="KW-0274">FAD</keyword>
<dbReference type="InterPro" id="IPR036188">
    <property type="entry name" value="FAD/NAD-bd_sf"/>
</dbReference>
<dbReference type="InterPro" id="IPR002938">
    <property type="entry name" value="FAD-bd"/>
</dbReference>
<evidence type="ECO:0000313" key="8">
    <source>
        <dbReference type="EMBL" id="KAF6227263.1"/>
    </source>
</evidence>
<keyword evidence="4" id="KW-0560">Oxidoreductase</keyword>
<evidence type="ECO:0000259" key="7">
    <source>
        <dbReference type="Pfam" id="PF01494"/>
    </source>
</evidence>
<feature type="domain" description="FAD-binding" evidence="7">
    <location>
        <begin position="303"/>
        <end position="341"/>
    </location>
</feature>
<dbReference type="GeneID" id="59337101"/>
<evidence type="ECO:0000256" key="3">
    <source>
        <dbReference type="ARBA" id="ARBA00022827"/>
    </source>
</evidence>
<comment type="caution">
    <text evidence="8">The sequence shown here is derived from an EMBL/GenBank/DDBJ whole genome shotgun (WGS) entry which is preliminary data.</text>
</comment>
<dbReference type="Gene3D" id="3.50.50.60">
    <property type="entry name" value="FAD/NAD(P)-binding domain"/>
    <property type="match status" value="1"/>
</dbReference>
<gene>
    <name evidence="8" type="ORF">HO133_008706</name>
</gene>
<dbReference type="RefSeq" id="XP_037155571.1">
    <property type="nucleotide sequence ID" value="XM_037299570.1"/>
</dbReference>
<proteinExistence type="predicted"/>
<reference evidence="8 9" key="1">
    <citation type="journal article" date="2020" name="Genomics">
        <title>Complete, high-quality genomes from long-read metagenomic sequencing of two wolf lichen thalli reveals enigmatic genome architecture.</title>
        <authorList>
            <person name="McKenzie S.K."/>
            <person name="Walston R.F."/>
            <person name="Allen J.L."/>
        </authorList>
    </citation>
    <scope>NUCLEOTIDE SEQUENCE [LARGE SCALE GENOMIC DNA]</scope>
    <source>
        <strain evidence="8">WasteWater1</strain>
    </source>
</reference>
<evidence type="ECO:0000256" key="4">
    <source>
        <dbReference type="ARBA" id="ARBA00023002"/>
    </source>
</evidence>
<dbReference type="Proteomes" id="UP000593566">
    <property type="component" value="Unassembled WGS sequence"/>
</dbReference>
<dbReference type="GO" id="GO:0071949">
    <property type="term" value="F:FAD binding"/>
    <property type="evidence" value="ECO:0007669"/>
    <property type="project" value="InterPro"/>
</dbReference>